<gene>
    <name evidence="3" type="ORF">GGQ90_005204</name>
</gene>
<evidence type="ECO:0000313" key="4">
    <source>
        <dbReference type="Proteomes" id="UP000590524"/>
    </source>
</evidence>
<keyword evidence="2" id="KW-0812">Transmembrane</keyword>
<feature type="transmembrane region" description="Helical" evidence="2">
    <location>
        <begin position="74"/>
        <end position="95"/>
    </location>
</feature>
<evidence type="ECO:0000256" key="2">
    <source>
        <dbReference type="SAM" id="Phobius"/>
    </source>
</evidence>
<dbReference type="EMBL" id="JACIEU010000036">
    <property type="protein sequence ID" value="MBB4151392.1"/>
    <property type="molecule type" value="Genomic_DNA"/>
</dbReference>
<keyword evidence="2" id="KW-1133">Transmembrane helix</keyword>
<feature type="transmembrane region" description="Helical" evidence="2">
    <location>
        <begin position="44"/>
        <end position="62"/>
    </location>
</feature>
<reference evidence="3 4" key="1">
    <citation type="submission" date="2020-08" db="EMBL/GenBank/DDBJ databases">
        <title>Genomic Encyclopedia of Type Strains, Phase IV (KMG-IV): sequencing the most valuable type-strain genomes for metagenomic binning, comparative biology and taxonomic classification.</title>
        <authorList>
            <person name="Goeker M."/>
        </authorList>
    </citation>
    <scope>NUCLEOTIDE SEQUENCE [LARGE SCALE GENOMIC DNA]</scope>
    <source>
        <strain evidence="3 4">DSM 19371</strain>
    </source>
</reference>
<dbReference type="Proteomes" id="UP000590524">
    <property type="component" value="Unassembled WGS sequence"/>
</dbReference>
<keyword evidence="2" id="KW-0472">Membrane</keyword>
<evidence type="ECO:0000313" key="3">
    <source>
        <dbReference type="EMBL" id="MBB4151392.1"/>
    </source>
</evidence>
<dbReference type="RefSeq" id="WP_246428441.1">
    <property type="nucleotide sequence ID" value="NZ_JACIEU010000036.1"/>
</dbReference>
<dbReference type="AlphaFoldDB" id="A0A7W6PZH5"/>
<keyword evidence="4" id="KW-1185">Reference proteome</keyword>
<protein>
    <submittedName>
        <fullName evidence="3">Uncharacterized protein</fullName>
    </submittedName>
</protein>
<evidence type="ECO:0000256" key="1">
    <source>
        <dbReference type="SAM" id="MobiDB-lite"/>
    </source>
</evidence>
<organism evidence="3 4">
    <name type="scientific">Sphingobium scionense</name>
    <dbReference type="NCBI Taxonomy" id="1404341"/>
    <lineage>
        <taxon>Bacteria</taxon>
        <taxon>Pseudomonadati</taxon>
        <taxon>Pseudomonadota</taxon>
        <taxon>Alphaproteobacteria</taxon>
        <taxon>Sphingomonadales</taxon>
        <taxon>Sphingomonadaceae</taxon>
        <taxon>Sphingobium</taxon>
    </lineage>
</organism>
<name>A0A7W6PZH5_9SPHN</name>
<comment type="caution">
    <text evidence="3">The sequence shown here is derived from an EMBL/GenBank/DDBJ whole genome shotgun (WGS) entry which is preliminary data.</text>
</comment>
<sequence length="171" mass="19612">MALMVRRIWKEFAMECAIEERNNVSVPDVPKLSAWFWSPWYAKLWWAAIPVWWIGMAASTRVDALEAFYRGGFAGYLNVLFFPMTALMALGVGYFRQRLDNFVGQGDGVPLSDEDAEAFFAQHSRDELARSMERWRAQSNPMDPRSGPLWIGNPMNPNNPGYINPHTGKHR</sequence>
<proteinExistence type="predicted"/>
<feature type="region of interest" description="Disordered" evidence="1">
    <location>
        <begin position="135"/>
        <end position="171"/>
    </location>
</feature>
<accession>A0A7W6PZH5</accession>